<protein>
    <recommendedName>
        <fullName evidence="1">Phosphoribosyltransferase domain-containing protein</fullName>
    </recommendedName>
</protein>
<accession>A0A016SBL6</accession>
<comment type="caution">
    <text evidence="2">The sequence shown here is derived from an EMBL/GenBank/DDBJ whole genome shotgun (WGS) entry which is preliminary data.</text>
</comment>
<feature type="domain" description="Phosphoribosyltransferase" evidence="1">
    <location>
        <begin position="27"/>
        <end position="86"/>
    </location>
</feature>
<keyword evidence="3" id="KW-1185">Reference proteome</keyword>
<dbReference type="InterPro" id="IPR000836">
    <property type="entry name" value="PRTase_dom"/>
</dbReference>
<reference evidence="3" key="1">
    <citation type="journal article" date="2015" name="Nat. Genet.">
        <title>The genome and transcriptome of the zoonotic hookworm Ancylostoma ceylanicum identify infection-specific gene families.</title>
        <authorList>
            <person name="Schwarz E.M."/>
            <person name="Hu Y."/>
            <person name="Antoshechkin I."/>
            <person name="Miller M.M."/>
            <person name="Sternberg P.W."/>
            <person name="Aroian R.V."/>
        </authorList>
    </citation>
    <scope>NUCLEOTIDE SEQUENCE</scope>
    <source>
        <strain evidence="3">HY135</strain>
    </source>
</reference>
<dbReference type="InterPro" id="IPR029057">
    <property type="entry name" value="PRTase-like"/>
</dbReference>
<evidence type="ECO:0000313" key="3">
    <source>
        <dbReference type="Proteomes" id="UP000024635"/>
    </source>
</evidence>
<dbReference type="OrthoDB" id="106623at2759"/>
<dbReference type="Pfam" id="PF14681">
    <property type="entry name" value="UPRTase"/>
    <property type="match status" value="1"/>
</dbReference>
<dbReference type="Proteomes" id="UP000024635">
    <property type="component" value="Unassembled WGS sequence"/>
</dbReference>
<evidence type="ECO:0000313" key="2">
    <source>
        <dbReference type="EMBL" id="EYB87796.1"/>
    </source>
</evidence>
<dbReference type="AlphaFoldDB" id="A0A016SBL6"/>
<dbReference type="EMBL" id="JARK01001593">
    <property type="protein sequence ID" value="EYB87796.1"/>
    <property type="molecule type" value="Genomic_DNA"/>
</dbReference>
<name>A0A016SBL6_9BILA</name>
<dbReference type="Gene3D" id="3.40.50.2020">
    <property type="match status" value="1"/>
</dbReference>
<evidence type="ECO:0000259" key="1">
    <source>
        <dbReference type="Pfam" id="PF14681"/>
    </source>
</evidence>
<dbReference type="STRING" id="53326.A0A016SBL6"/>
<organism evidence="2 3">
    <name type="scientific">Ancylostoma ceylanicum</name>
    <dbReference type="NCBI Taxonomy" id="53326"/>
    <lineage>
        <taxon>Eukaryota</taxon>
        <taxon>Metazoa</taxon>
        <taxon>Ecdysozoa</taxon>
        <taxon>Nematoda</taxon>
        <taxon>Chromadorea</taxon>
        <taxon>Rhabditida</taxon>
        <taxon>Rhabditina</taxon>
        <taxon>Rhabditomorpha</taxon>
        <taxon>Strongyloidea</taxon>
        <taxon>Ancylostomatidae</taxon>
        <taxon>Ancylostomatinae</taxon>
        <taxon>Ancylostoma</taxon>
    </lineage>
</organism>
<proteinExistence type="predicted"/>
<gene>
    <name evidence="2" type="primary">Acey_s0257.g407</name>
    <name evidence="2" type="ORF">Y032_0257g407</name>
</gene>
<dbReference type="SUPFAM" id="SSF53271">
    <property type="entry name" value="PRTase-like"/>
    <property type="match status" value="1"/>
</dbReference>
<sequence>MNGIVDKEKDEEIEHFKENGTLALLGETNQILELQTILKDRNTDHSDFVFYADRLMRLVIEEALNKLPYTEITITTPTHCQYKDTMSVNGTQLSNCKKEPLTPRHLLQHSMELMF</sequence>